<reference evidence="1 2" key="1">
    <citation type="journal article" date="2018" name="Biotechnol. Biofuels">
        <title>Integrative visual omics of the white-rot fungus Polyporus brumalis exposes the biotechnological potential of its oxidative enzymes for delignifying raw plant biomass.</title>
        <authorList>
            <person name="Miyauchi S."/>
            <person name="Rancon A."/>
            <person name="Drula E."/>
            <person name="Hage H."/>
            <person name="Chaduli D."/>
            <person name="Favel A."/>
            <person name="Grisel S."/>
            <person name="Henrissat B."/>
            <person name="Herpoel-Gimbert I."/>
            <person name="Ruiz-Duenas F.J."/>
            <person name="Chevret D."/>
            <person name="Hainaut M."/>
            <person name="Lin J."/>
            <person name="Wang M."/>
            <person name="Pangilinan J."/>
            <person name="Lipzen A."/>
            <person name="Lesage-Meessen L."/>
            <person name="Navarro D."/>
            <person name="Riley R."/>
            <person name="Grigoriev I.V."/>
            <person name="Zhou S."/>
            <person name="Raouche S."/>
            <person name="Rosso M.N."/>
        </authorList>
    </citation>
    <scope>NUCLEOTIDE SEQUENCE [LARGE SCALE GENOMIC DNA]</scope>
    <source>
        <strain evidence="1 2">BRFM 1820</strain>
    </source>
</reference>
<dbReference type="AlphaFoldDB" id="A0A371DDK6"/>
<gene>
    <name evidence="1" type="ORF">OH76DRAFT_1402202</name>
</gene>
<protein>
    <submittedName>
        <fullName evidence="1">Uncharacterized protein</fullName>
    </submittedName>
</protein>
<sequence>MASSASSHGRKFLRGSLRRCYGDVRSYEVFASGDGAGADERPVVVRSALVVLLRGRARRSSLKTYGRNHFDDAEEEEECTHTPGLQLRRRDLEERLSLSQFISAAGHGRAGWQSANQKCIAGHGSLGLHACCFYTDIAPNPSVRSMTLGH</sequence>
<evidence type="ECO:0000313" key="2">
    <source>
        <dbReference type="Proteomes" id="UP000256964"/>
    </source>
</evidence>
<dbReference type="EMBL" id="KZ857398">
    <property type="protein sequence ID" value="RDX50598.1"/>
    <property type="molecule type" value="Genomic_DNA"/>
</dbReference>
<proteinExistence type="predicted"/>
<keyword evidence="2" id="KW-1185">Reference proteome</keyword>
<name>A0A371DDK6_9APHY</name>
<evidence type="ECO:0000313" key="1">
    <source>
        <dbReference type="EMBL" id="RDX50598.1"/>
    </source>
</evidence>
<dbReference type="Proteomes" id="UP000256964">
    <property type="component" value="Unassembled WGS sequence"/>
</dbReference>
<accession>A0A371DDK6</accession>
<organism evidence="1 2">
    <name type="scientific">Lentinus brumalis</name>
    <dbReference type="NCBI Taxonomy" id="2498619"/>
    <lineage>
        <taxon>Eukaryota</taxon>
        <taxon>Fungi</taxon>
        <taxon>Dikarya</taxon>
        <taxon>Basidiomycota</taxon>
        <taxon>Agaricomycotina</taxon>
        <taxon>Agaricomycetes</taxon>
        <taxon>Polyporales</taxon>
        <taxon>Polyporaceae</taxon>
        <taxon>Lentinus</taxon>
    </lineage>
</organism>